<dbReference type="Pfam" id="PF13202">
    <property type="entry name" value="EF-hand_5"/>
    <property type="match status" value="2"/>
</dbReference>
<evidence type="ECO:0000256" key="1">
    <source>
        <dbReference type="SAM" id="SignalP"/>
    </source>
</evidence>
<dbReference type="InterPro" id="IPR002048">
    <property type="entry name" value="EF_hand_dom"/>
</dbReference>
<feature type="signal peptide" evidence="1">
    <location>
        <begin position="1"/>
        <end position="24"/>
    </location>
</feature>
<comment type="caution">
    <text evidence="3">The sequence shown here is derived from an EMBL/GenBank/DDBJ whole genome shotgun (WGS) entry which is preliminary data.</text>
</comment>
<sequence length="153" mass="17378">MTQTILRRVLCLSAALLLPCAAHAASHDLATFIREQDLDGDGKVSKEEFQRGRDAEFARMDRNRDGVLSHDEYVGDYRERLERDLRERPEGERAEMRSRQLRQADVRFGVLDSDHSGGITTAEFAATGWAMFQRHDTDRDGWVSMADVPNPDA</sequence>
<dbReference type="EMBL" id="JBHLTM010000075">
    <property type="protein sequence ID" value="MFC0686571.1"/>
    <property type="molecule type" value="Genomic_DNA"/>
</dbReference>
<dbReference type="RefSeq" id="WP_267218374.1">
    <property type="nucleotide sequence ID" value="NZ_JAPCWC010000001.1"/>
</dbReference>
<feature type="domain" description="EF-hand" evidence="2">
    <location>
        <begin position="24"/>
        <end position="59"/>
    </location>
</feature>
<dbReference type="InterPro" id="IPR011992">
    <property type="entry name" value="EF-hand-dom_pair"/>
</dbReference>
<dbReference type="SUPFAM" id="SSF47473">
    <property type="entry name" value="EF-hand"/>
    <property type="match status" value="1"/>
</dbReference>
<dbReference type="InterPro" id="IPR018247">
    <property type="entry name" value="EF_Hand_1_Ca_BS"/>
</dbReference>
<feature type="chain" id="PRO_5046358784" evidence="1">
    <location>
        <begin position="25"/>
        <end position="153"/>
    </location>
</feature>
<keyword evidence="4" id="KW-1185">Reference proteome</keyword>
<gene>
    <name evidence="3" type="ORF">ACFFF8_18460</name>
</gene>
<accession>A0ABV6SBE8</accession>
<dbReference type="Gene3D" id="1.10.238.10">
    <property type="entry name" value="EF-hand"/>
    <property type="match status" value="2"/>
</dbReference>
<reference evidence="3 4" key="1">
    <citation type="submission" date="2024-09" db="EMBL/GenBank/DDBJ databases">
        <authorList>
            <person name="Sun Q."/>
            <person name="Mori K."/>
        </authorList>
    </citation>
    <scope>NUCLEOTIDE SEQUENCE [LARGE SCALE GENOMIC DNA]</scope>
    <source>
        <strain evidence="3 4">CICC 11035S</strain>
    </source>
</reference>
<evidence type="ECO:0000259" key="2">
    <source>
        <dbReference type="PROSITE" id="PS50222"/>
    </source>
</evidence>
<dbReference type="Proteomes" id="UP001589858">
    <property type="component" value="Unassembled WGS sequence"/>
</dbReference>
<dbReference type="PROSITE" id="PS50222">
    <property type="entry name" value="EF_HAND_2"/>
    <property type="match status" value="1"/>
</dbReference>
<name>A0ABV6SBE8_9SPHN</name>
<dbReference type="PROSITE" id="PS00018">
    <property type="entry name" value="EF_HAND_1"/>
    <property type="match status" value="3"/>
</dbReference>
<protein>
    <submittedName>
        <fullName evidence="3">EF-hand domain-containing protein</fullName>
    </submittedName>
</protein>
<keyword evidence="1" id="KW-0732">Signal</keyword>
<organism evidence="3 4">
    <name type="scientific">Novosphingobium clariflavum</name>
    <dbReference type="NCBI Taxonomy" id="2029884"/>
    <lineage>
        <taxon>Bacteria</taxon>
        <taxon>Pseudomonadati</taxon>
        <taxon>Pseudomonadota</taxon>
        <taxon>Alphaproteobacteria</taxon>
        <taxon>Sphingomonadales</taxon>
        <taxon>Sphingomonadaceae</taxon>
        <taxon>Novosphingobium</taxon>
    </lineage>
</organism>
<proteinExistence type="predicted"/>
<evidence type="ECO:0000313" key="4">
    <source>
        <dbReference type="Proteomes" id="UP001589858"/>
    </source>
</evidence>
<evidence type="ECO:0000313" key="3">
    <source>
        <dbReference type="EMBL" id="MFC0686571.1"/>
    </source>
</evidence>